<evidence type="ECO:0000256" key="6">
    <source>
        <dbReference type="ARBA" id="ARBA00022692"/>
    </source>
</evidence>
<evidence type="ECO:0000256" key="7">
    <source>
        <dbReference type="ARBA" id="ARBA00022968"/>
    </source>
</evidence>
<keyword evidence="5 11" id="KW-0808">Transferase</keyword>
<evidence type="ECO:0000256" key="9">
    <source>
        <dbReference type="ARBA" id="ARBA00023136"/>
    </source>
</evidence>
<keyword evidence="7 11" id="KW-0735">Signal-anchor</keyword>
<dbReference type="GO" id="GO:0005975">
    <property type="term" value="P:carbohydrate metabolic process"/>
    <property type="evidence" value="ECO:0007669"/>
    <property type="project" value="InterPro"/>
</dbReference>
<evidence type="ECO:0000256" key="11">
    <source>
        <dbReference type="RuleBase" id="RU368121"/>
    </source>
</evidence>
<dbReference type="EMBL" id="BFAA01006158">
    <property type="protein sequence ID" value="GCB59904.1"/>
    <property type="molecule type" value="Genomic_DNA"/>
</dbReference>
<keyword evidence="6 11" id="KW-0812">Transmembrane</keyword>
<evidence type="ECO:0000256" key="3">
    <source>
        <dbReference type="ARBA" id="ARBA00005735"/>
    </source>
</evidence>
<proteinExistence type="inferred from homology"/>
<evidence type="ECO:0000256" key="2">
    <source>
        <dbReference type="ARBA" id="ARBA00004922"/>
    </source>
</evidence>
<dbReference type="InterPro" id="IPR027995">
    <property type="entry name" value="Galactosyl_T_N"/>
</dbReference>
<feature type="transmembrane region" description="Helical" evidence="11">
    <location>
        <begin position="27"/>
        <end position="45"/>
    </location>
</feature>
<comment type="cofactor">
    <cofactor evidence="11">
        <name>Mn(2+)</name>
        <dbReference type="ChEBI" id="CHEBI:29035"/>
    </cofactor>
</comment>
<dbReference type="GO" id="GO:0008378">
    <property type="term" value="F:galactosyltransferase activity"/>
    <property type="evidence" value="ECO:0007669"/>
    <property type="project" value="TreeGrafter"/>
</dbReference>
<keyword evidence="11" id="KW-0479">Metal-binding</keyword>
<dbReference type="SUPFAM" id="SSF53448">
    <property type="entry name" value="Nucleotide-diphospho-sugar transferases"/>
    <property type="match status" value="1"/>
</dbReference>
<dbReference type="AlphaFoldDB" id="A0A401NGK9"/>
<keyword evidence="4 11" id="KW-0328">Glycosyltransferase</keyword>
<feature type="domain" description="Galactosyltransferase C-terminal" evidence="12">
    <location>
        <begin position="229"/>
        <end position="306"/>
    </location>
</feature>
<evidence type="ECO:0000256" key="1">
    <source>
        <dbReference type="ARBA" id="ARBA00004323"/>
    </source>
</evidence>
<keyword evidence="15" id="KW-1185">Reference proteome</keyword>
<dbReference type="EC" id="2.4.1.-" evidence="11"/>
<dbReference type="PRINTS" id="PR02050">
    <property type="entry name" value="B14GALTRFASE"/>
</dbReference>
<dbReference type="GO" id="GO:0000139">
    <property type="term" value="C:Golgi membrane"/>
    <property type="evidence" value="ECO:0007669"/>
    <property type="project" value="UniProtKB-SubCell"/>
</dbReference>
<comment type="subcellular location">
    <subcellularLocation>
        <location evidence="1 11">Golgi apparatus membrane</location>
        <topology evidence="1 11">Single-pass type II membrane protein</topology>
    </subcellularLocation>
</comment>
<dbReference type="Pfam" id="PF02709">
    <property type="entry name" value="Glyco_transf_7C"/>
    <property type="match status" value="1"/>
</dbReference>
<comment type="similarity">
    <text evidence="3 11">Belongs to the glycosyltransferase 7 family.</text>
</comment>
<dbReference type="UniPathway" id="UPA00378"/>
<dbReference type="Pfam" id="PF13733">
    <property type="entry name" value="Glyco_transf_7N"/>
    <property type="match status" value="1"/>
</dbReference>
<evidence type="ECO:0000256" key="8">
    <source>
        <dbReference type="ARBA" id="ARBA00022989"/>
    </source>
</evidence>
<dbReference type="OMA" id="PLECHAL"/>
<keyword evidence="9 11" id="KW-0472">Membrane</keyword>
<name>A0A401NGK9_SCYTO</name>
<sequence>MYNLRPLLNCDIYAMACKLGKSLPQKLKLLLIVVSLGSVLTWIVVHNMQDLLRDINPQPLAKTLQRWVGVQMVPRDPHCPPLVSPTPTTRPLCPFLSPYLRGATGLKFDAQLTLEQVQRNNPKVREGRYEPQECHPVQRVAILIPYRNRERHLQYLLEHLHPFLQRQLLEYGIYIINQAGKGVFNRAKLLNVGFLESLKEHQWDCFIFHDVDLVPENDFNLYLCDHEPKHLVVGRNATGYKLHYKGYFGGATAMTKEQFTRVNGFSNRYWGWGGEDDDLRIRVQLQKMKIVRPPLEIARYTMTFHTRDHGNEVNPVR</sequence>
<feature type="domain" description="Galactosyltransferase N-terminal" evidence="13">
    <location>
        <begin position="93"/>
        <end position="225"/>
    </location>
</feature>
<evidence type="ECO:0000313" key="14">
    <source>
        <dbReference type="EMBL" id="GCB59904.1"/>
    </source>
</evidence>
<keyword evidence="10 11" id="KW-0325">Glycoprotein</keyword>
<dbReference type="GO" id="GO:0032580">
    <property type="term" value="C:Golgi cisterna membrane"/>
    <property type="evidence" value="ECO:0007669"/>
    <property type="project" value="UniProtKB-UniRule"/>
</dbReference>
<reference evidence="14 15" key="1">
    <citation type="journal article" date="2018" name="Nat. Ecol. Evol.">
        <title>Shark genomes provide insights into elasmobranch evolution and the origin of vertebrates.</title>
        <authorList>
            <person name="Hara Y"/>
            <person name="Yamaguchi K"/>
            <person name="Onimaru K"/>
            <person name="Kadota M"/>
            <person name="Koyanagi M"/>
            <person name="Keeley SD"/>
            <person name="Tatsumi K"/>
            <person name="Tanaka K"/>
            <person name="Motone F"/>
            <person name="Kageyama Y"/>
            <person name="Nozu R"/>
            <person name="Adachi N"/>
            <person name="Nishimura O"/>
            <person name="Nakagawa R"/>
            <person name="Tanegashima C"/>
            <person name="Kiyatake I"/>
            <person name="Matsumoto R"/>
            <person name="Murakumo K"/>
            <person name="Nishida K"/>
            <person name="Terakita A"/>
            <person name="Kuratani S"/>
            <person name="Sato K"/>
            <person name="Hyodo S Kuraku.S."/>
        </authorList>
    </citation>
    <scope>NUCLEOTIDE SEQUENCE [LARGE SCALE GENOMIC DNA]</scope>
</reference>
<keyword evidence="11" id="KW-0333">Golgi apparatus</keyword>
<evidence type="ECO:0000259" key="12">
    <source>
        <dbReference type="Pfam" id="PF02709"/>
    </source>
</evidence>
<evidence type="ECO:0000313" key="15">
    <source>
        <dbReference type="Proteomes" id="UP000288216"/>
    </source>
</evidence>
<dbReference type="STRING" id="75743.A0A401NGK9"/>
<evidence type="ECO:0000256" key="4">
    <source>
        <dbReference type="ARBA" id="ARBA00022676"/>
    </source>
</evidence>
<dbReference type="InterPro" id="IPR003859">
    <property type="entry name" value="Galactosyl_T"/>
</dbReference>
<comment type="function">
    <text evidence="11">Responsible for the synthesis of complex-type N-linked oligosaccharides in many glycoproteins as well as the carbohydrate moieties of glycolipids.</text>
</comment>
<dbReference type="Proteomes" id="UP000288216">
    <property type="component" value="Unassembled WGS sequence"/>
</dbReference>
<keyword evidence="11" id="KW-0464">Manganese</keyword>
<dbReference type="InterPro" id="IPR029044">
    <property type="entry name" value="Nucleotide-diphossugar_trans"/>
</dbReference>
<dbReference type="OrthoDB" id="10016069at2759"/>
<comment type="pathway">
    <text evidence="2 11">Protein modification; protein glycosylation.</text>
</comment>
<keyword evidence="8 11" id="KW-1133">Transmembrane helix</keyword>
<evidence type="ECO:0000259" key="13">
    <source>
        <dbReference type="Pfam" id="PF13733"/>
    </source>
</evidence>
<dbReference type="CDD" id="cd00899">
    <property type="entry name" value="b4GalT"/>
    <property type="match status" value="1"/>
</dbReference>
<organism evidence="14 15">
    <name type="scientific">Scyliorhinus torazame</name>
    <name type="common">Cloudy catshark</name>
    <name type="synonym">Catulus torazame</name>
    <dbReference type="NCBI Taxonomy" id="75743"/>
    <lineage>
        <taxon>Eukaryota</taxon>
        <taxon>Metazoa</taxon>
        <taxon>Chordata</taxon>
        <taxon>Craniata</taxon>
        <taxon>Vertebrata</taxon>
        <taxon>Chondrichthyes</taxon>
        <taxon>Elasmobranchii</taxon>
        <taxon>Galeomorphii</taxon>
        <taxon>Galeoidea</taxon>
        <taxon>Carcharhiniformes</taxon>
        <taxon>Scyliorhinidae</taxon>
        <taxon>Scyliorhinus</taxon>
    </lineage>
</organism>
<accession>A0A401NGK9</accession>
<gene>
    <name evidence="14" type="ORF">scyTo_0012628</name>
</gene>
<dbReference type="PANTHER" id="PTHR19300">
    <property type="entry name" value="BETA-1,4-GALACTOSYLTRANSFERASE"/>
    <property type="match status" value="1"/>
</dbReference>
<comment type="caution">
    <text evidence="14">The sequence shown here is derived from an EMBL/GenBank/DDBJ whole genome shotgun (WGS) entry which is preliminary data.</text>
</comment>
<evidence type="ECO:0000256" key="10">
    <source>
        <dbReference type="ARBA" id="ARBA00023180"/>
    </source>
</evidence>
<protein>
    <recommendedName>
        <fullName evidence="11">Beta-1,4-galactosyltransferase</fullName>
        <shortName evidence="11">Beta-1,4-GalTase</shortName>
        <ecNumber evidence="11">2.4.1.-</ecNumber>
    </recommendedName>
</protein>
<evidence type="ECO:0000256" key="5">
    <source>
        <dbReference type="ARBA" id="ARBA00022679"/>
    </source>
</evidence>
<dbReference type="GO" id="GO:0046872">
    <property type="term" value="F:metal ion binding"/>
    <property type="evidence" value="ECO:0007669"/>
    <property type="project" value="UniProtKB-UniRule"/>
</dbReference>
<dbReference type="PANTHER" id="PTHR19300:SF9">
    <property type="entry name" value="BETA-1,4-GALACTOSYLTRANSFERASE 4"/>
    <property type="match status" value="1"/>
</dbReference>
<dbReference type="Gene3D" id="3.90.550.10">
    <property type="entry name" value="Spore Coat Polysaccharide Biosynthesis Protein SpsA, Chain A"/>
    <property type="match status" value="1"/>
</dbReference>
<dbReference type="InterPro" id="IPR027791">
    <property type="entry name" value="Galactosyl_T_C"/>
</dbReference>